<proteinExistence type="predicted"/>
<comment type="caution">
    <text evidence="2">The sequence shown here is derived from an EMBL/GenBank/DDBJ whole genome shotgun (WGS) entry which is preliminary data.</text>
</comment>
<dbReference type="InterPro" id="IPR050229">
    <property type="entry name" value="GlpE_sulfurtransferase"/>
</dbReference>
<dbReference type="InterPro" id="IPR036873">
    <property type="entry name" value="Rhodanese-like_dom_sf"/>
</dbReference>
<gene>
    <name evidence="2" type="ORF">IT779_33390</name>
</gene>
<organism evidence="2 3">
    <name type="scientific">Nocardia bovistercoris</name>
    <dbReference type="NCBI Taxonomy" id="2785916"/>
    <lineage>
        <taxon>Bacteria</taxon>
        <taxon>Bacillati</taxon>
        <taxon>Actinomycetota</taxon>
        <taxon>Actinomycetes</taxon>
        <taxon>Mycobacteriales</taxon>
        <taxon>Nocardiaceae</taxon>
        <taxon>Nocardia</taxon>
    </lineage>
</organism>
<dbReference type="PANTHER" id="PTHR43031">
    <property type="entry name" value="FAD-DEPENDENT OXIDOREDUCTASE"/>
    <property type="match status" value="1"/>
</dbReference>
<dbReference type="InterPro" id="IPR001763">
    <property type="entry name" value="Rhodanese-like_dom"/>
</dbReference>
<keyword evidence="3" id="KW-1185">Reference proteome</keyword>
<accession>A0A931IK94</accession>
<dbReference type="RefSeq" id="WP_196153472.1">
    <property type="nucleotide sequence ID" value="NZ_JADMLG010000021.1"/>
</dbReference>
<feature type="domain" description="Rhodanese" evidence="1">
    <location>
        <begin position="19"/>
        <end position="117"/>
    </location>
</feature>
<sequence length="123" mass="12137">MSNVSEPATVTPAQAAAAIADGAVLVDVRSAGGRAANGAIPGAIVADRDALDTEFALGSGVGHPQIVSLDQPIVVVCGSVNGSGPVARGLLERGFVDVVHIEGGFPAWREAGLPTEAPTADGN</sequence>
<evidence type="ECO:0000313" key="2">
    <source>
        <dbReference type="EMBL" id="MBH0781180.1"/>
    </source>
</evidence>
<dbReference type="Proteomes" id="UP000655751">
    <property type="component" value="Unassembled WGS sequence"/>
</dbReference>
<dbReference type="Pfam" id="PF00581">
    <property type="entry name" value="Rhodanese"/>
    <property type="match status" value="1"/>
</dbReference>
<protein>
    <submittedName>
        <fullName evidence="2">Sulfurtransferase</fullName>
    </submittedName>
</protein>
<name>A0A931IK94_9NOCA</name>
<reference evidence="2" key="1">
    <citation type="submission" date="2020-11" db="EMBL/GenBank/DDBJ databases">
        <title>Nocardia NEAU-351.nov., a novel actinomycete isolated from the cow dung.</title>
        <authorList>
            <person name="Zhang X."/>
        </authorList>
    </citation>
    <scope>NUCLEOTIDE SEQUENCE</scope>
    <source>
        <strain evidence="2">NEAU-351</strain>
    </source>
</reference>
<dbReference type="SMART" id="SM00450">
    <property type="entry name" value="RHOD"/>
    <property type="match status" value="1"/>
</dbReference>
<dbReference type="PROSITE" id="PS50206">
    <property type="entry name" value="RHODANESE_3"/>
    <property type="match status" value="1"/>
</dbReference>
<dbReference type="SUPFAM" id="SSF52821">
    <property type="entry name" value="Rhodanese/Cell cycle control phosphatase"/>
    <property type="match status" value="1"/>
</dbReference>
<evidence type="ECO:0000313" key="3">
    <source>
        <dbReference type="Proteomes" id="UP000655751"/>
    </source>
</evidence>
<dbReference type="EMBL" id="JADMLG010000021">
    <property type="protein sequence ID" value="MBH0781180.1"/>
    <property type="molecule type" value="Genomic_DNA"/>
</dbReference>
<dbReference type="AlphaFoldDB" id="A0A931IK94"/>
<dbReference type="PANTHER" id="PTHR43031:SF1">
    <property type="entry name" value="PYRIDINE NUCLEOTIDE-DISULPHIDE OXIDOREDUCTASE"/>
    <property type="match status" value="1"/>
</dbReference>
<evidence type="ECO:0000259" key="1">
    <source>
        <dbReference type="PROSITE" id="PS50206"/>
    </source>
</evidence>
<dbReference type="CDD" id="cd00158">
    <property type="entry name" value="RHOD"/>
    <property type="match status" value="1"/>
</dbReference>
<dbReference type="Gene3D" id="3.40.250.10">
    <property type="entry name" value="Rhodanese-like domain"/>
    <property type="match status" value="1"/>
</dbReference>